<accession>A0A844EGV2</accession>
<evidence type="ECO:0000256" key="2">
    <source>
        <dbReference type="ARBA" id="ARBA00012756"/>
    </source>
</evidence>
<organism evidence="6 7">
    <name type="scientific">Lentilactobacillus parabuchneri</name>
    <dbReference type="NCBI Taxonomy" id="152331"/>
    <lineage>
        <taxon>Bacteria</taxon>
        <taxon>Bacillati</taxon>
        <taxon>Bacillota</taxon>
        <taxon>Bacilli</taxon>
        <taxon>Lactobacillales</taxon>
        <taxon>Lactobacillaceae</taxon>
        <taxon>Lentilactobacillus</taxon>
    </lineage>
</organism>
<dbReference type="InterPro" id="IPR050347">
    <property type="entry name" value="Bact_Beta-galactosidase"/>
</dbReference>
<dbReference type="PROSITE" id="PS00719">
    <property type="entry name" value="GLYCOSYL_HYDROL_F2_1"/>
    <property type="match status" value="1"/>
</dbReference>
<feature type="non-terminal residue" evidence="6">
    <location>
        <position position="1"/>
    </location>
</feature>
<evidence type="ECO:0000313" key="6">
    <source>
        <dbReference type="EMBL" id="MSE22732.1"/>
    </source>
</evidence>
<sequence length="87" mass="10146">RLIINGVNRHEWDCDSGRVVSVEDMKEDIRTFKKNNINAVRTCHYPDHTLWYHLCDMNGIYVMAENNLESHGTWQKLGAVEPSYNVP</sequence>
<reference evidence="6 7" key="1">
    <citation type="submission" date="2019-11" db="EMBL/GenBank/DDBJ databases">
        <title>Draft Genome Sequence of Plant Growth-Promoting Rhizosphere-Associated Bacteria.</title>
        <authorList>
            <person name="Vasilyev I.Y."/>
            <person name="Radchenko V."/>
            <person name="Ilnitskaya E.V."/>
        </authorList>
    </citation>
    <scope>NUCLEOTIDE SEQUENCE [LARGE SCALE GENOMIC DNA]</scope>
    <source>
        <strain evidence="6 7">VRA_07sq_f</strain>
    </source>
</reference>
<dbReference type="InterPro" id="IPR023230">
    <property type="entry name" value="Glyco_hydro_2_CS"/>
</dbReference>
<evidence type="ECO:0000256" key="1">
    <source>
        <dbReference type="ARBA" id="ARBA00001412"/>
    </source>
</evidence>
<dbReference type="GO" id="GO:0004565">
    <property type="term" value="F:beta-galactosidase activity"/>
    <property type="evidence" value="ECO:0007669"/>
    <property type="project" value="UniProtKB-EC"/>
</dbReference>
<dbReference type="Proteomes" id="UP000491237">
    <property type="component" value="Unassembled WGS sequence"/>
</dbReference>
<dbReference type="SUPFAM" id="SSF51445">
    <property type="entry name" value="(Trans)glycosidases"/>
    <property type="match status" value="1"/>
</dbReference>
<dbReference type="EMBL" id="WKKY01001465">
    <property type="protein sequence ID" value="MSE22732.1"/>
    <property type="molecule type" value="Genomic_DNA"/>
</dbReference>
<keyword evidence="4" id="KW-0326">Glycosidase</keyword>
<name>A0A844EGV2_9LACO</name>
<comment type="catalytic activity">
    <reaction evidence="1">
        <text>Hydrolysis of terminal non-reducing beta-D-galactose residues in beta-D-galactosides.</text>
        <dbReference type="EC" id="3.2.1.23"/>
    </reaction>
</comment>
<gene>
    <name evidence="6" type="ORF">GKC44_16175</name>
</gene>
<dbReference type="InterPro" id="IPR017853">
    <property type="entry name" value="GH"/>
</dbReference>
<keyword evidence="3" id="KW-0378">Hydrolase</keyword>
<dbReference type="PANTHER" id="PTHR46323">
    <property type="entry name" value="BETA-GALACTOSIDASE"/>
    <property type="match status" value="1"/>
</dbReference>
<dbReference type="EC" id="3.2.1.23" evidence="2"/>
<dbReference type="GO" id="GO:0005990">
    <property type="term" value="P:lactose catabolic process"/>
    <property type="evidence" value="ECO:0007669"/>
    <property type="project" value="TreeGrafter"/>
</dbReference>
<proteinExistence type="predicted"/>
<feature type="domain" description="Glycoside hydrolase family 2 catalytic" evidence="5">
    <location>
        <begin position="1"/>
        <end position="86"/>
    </location>
</feature>
<dbReference type="GO" id="GO:0009341">
    <property type="term" value="C:beta-galactosidase complex"/>
    <property type="evidence" value="ECO:0007669"/>
    <property type="project" value="TreeGrafter"/>
</dbReference>
<dbReference type="Pfam" id="PF02836">
    <property type="entry name" value="Glyco_hydro_2_C"/>
    <property type="match status" value="1"/>
</dbReference>
<protein>
    <recommendedName>
        <fullName evidence="2">beta-galactosidase</fullName>
        <ecNumber evidence="2">3.2.1.23</ecNumber>
    </recommendedName>
</protein>
<dbReference type="AlphaFoldDB" id="A0A844EGV2"/>
<evidence type="ECO:0000256" key="3">
    <source>
        <dbReference type="ARBA" id="ARBA00022801"/>
    </source>
</evidence>
<feature type="non-terminal residue" evidence="6">
    <location>
        <position position="87"/>
    </location>
</feature>
<dbReference type="Gene3D" id="3.20.20.80">
    <property type="entry name" value="Glycosidases"/>
    <property type="match status" value="1"/>
</dbReference>
<evidence type="ECO:0000256" key="4">
    <source>
        <dbReference type="ARBA" id="ARBA00023295"/>
    </source>
</evidence>
<dbReference type="InterPro" id="IPR006103">
    <property type="entry name" value="Glyco_hydro_2_cat"/>
</dbReference>
<dbReference type="PANTHER" id="PTHR46323:SF2">
    <property type="entry name" value="BETA-GALACTOSIDASE"/>
    <property type="match status" value="1"/>
</dbReference>
<evidence type="ECO:0000259" key="5">
    <source>
        <dbReference type="Pfam" id="PF02836"/>
    </source>
</evidence>
<comment type="caution">
    <text evidence="6">The sequence shown here is derived from an EMBL/GenBank/DDBJ whole genome shotgun (WGS) entry which is preliminary data.</text>
</comment>
<evidence type="ECO:0000313" key="7">
    <source>
        <dbReference type="Proteomes" id="UP000491237"/>
    </source>
</evidence>